<dbReference type="Proteomes" id="UP000013963">
    <property type="component" value="Chromosome"/>
</dbReference>
<name>R4U5M6_9MOLU</name>
<dbReference type="STRING" id="1276229.SSYRP_v1c03140"/>
<accession>R4U5M6</accession>
<sequence length="70" mass="7663">MDKSFSLLSLGLLDNQQKWTALPDFASLETASLASDSGINGPMFVKLAKSAEQNIDSDEYIKIKADIEIK</sequence>
<dbReference type="PATRIC" id="fig|1276229.3.peg.311"/>
<dbReference type="AlphaFoldDB" id="R4U5M6"/>
<evidence type="ECO:0000313" key="1">
    <source>
        <dbReference type="EMBL" id="AGM25908.1"/>
    </source>
</evidence>
<protein>
    <submittedName>
        <fullName evidence="1">Uncharacterized protein</fullName>
    </submittedName>
</protein>
<dbReference type="EMBL" id="CP005078">
    <property type="protein sequence ID" value="AGM25908.1"/>
    <property type="molecule type" value="Genomic_DNA"/>
</dbReference>
<dbReference type="HOGENOM" id="CLU_2755857_0_0_14"/>
<proteinExistence type="predicted"/>
<keyword evidence="2" id="KW-1185">Reference proteome</keyword>
<organism evidence="1 2">
    <name type="scientific">Spiroplasma syrphidicola EA-1</name>
    <dbReference type="NCBI Taxonomy" id="1276229"/>
    <lineage>
        <taxon>Bacteria</taxon>
        <taxon>Bacillati</taxon>
        <taxon>Mycoplasmatota</taxon>
        <taxon>Mollicutes</taxon>
        <taxon>Entomoplasmatales</taxon>
        <taxon>Spiroplasmataceae</taxon>
        <taxon>Spiroplasma</taxon>
    </lineage>
</organism>
<dbReference type="KEGG" id="ssyr:SSYRP_v1c03140"/>
<evidence type="ECO:0000313" key="2">
    <source>
        <dbReference type="Proteomes" id="UP000013963"/>
    </source>
</evidence>
<gene>
    <name evidence="1" type="ORF">SSYRP_v1c03140</name>
</gene>
<reference evidence="1 2" key="1">
    <citation type="journal article" date="2013" name="Genome Biol. Evol.">
        <title>Complete genomes of two dipteran-associated spiroplasmas provided insights into the origin, dynamics, and impacts of viral invasion in spiroplasma.</title>
        <authorList>
            <person name="Ku C."/>
            <person name="Lo W.S."/>
            <person name="Chen L.L."/>
            <person name="Kuo C.H."/>
        </authorList>
    </citation>
    <scope>NUCLEOTIDE SEQUENCE [LARGE SCALE GENOMIC DNA]</scope>
    <source>
        <strain evidence="1">EA-1</strain>
    </source>
</reference>